<protein>
    <submittedName>
        <fullName evidence="5">Signal peptidase I</fullName>
    </submittedName>
</protein>
<evidence type="ECO:0000256" key="2">
    <source>
        <dbReference type="ARBA" id="ARBA00009370"/>
    </source>
</evidence>
<feature type="active site" evidence="3">
    <location>
        <position position="83"/>
    </location>
</feature>
<dbReference type="InterPro" id="IPR036286">
    <property type="entry name" value="LexA/Signal_pep-like_sf"/>
</dbReference>
<reference evidence="5 6" key="1">
    <citation type="submission" date="2017-06" db="EMBL/GenBank/DDBJ databases">
        <authorList>
            <person name="Kim H.J."/>
            <person name="Triplett B.A."/>
        </authorList>
    </citation>
    <scope>NUCLEOTIDE SEQUENCE [LARGE SCALE GENOMIC DNA]</scope>
    <source>
        <strain evidence="5 6">CGMCC 4.5593</strain>
    </source>
</reference>
<dbReference type="Pfam" id="PF10502">
    <property type="entry name" value="Peptidase_S26"/>
    <property type="match status" value="2"/>
</dbReference>
<dbReference type="OrthoDB" id="5518017at2"/>
<dbReference type="Gene3D" id="2.10.109.10">
    <property type="entry name" value="Umud Fragment, subunit A"/>
    <property type="match status" value="1"/>
</dbReference>
<dbReference type="EMBL" id="FZPH01000023">
    <property type="protein sequence ID" value="SNT65479.1"/>
    <property type="molecule type" value="Genomic_DNA"/>
</dbReference>
<comment type="similarity">
    <text evidence="2">Belongs to the peptidase S26 family.</text>
</comment>
<dbReference type="CDD" id="cd06530">
    <property type="entry name" value="S26_SPase_I"/>
    <property type="match status" value="1"/>
</dbReference>
<dbReference type="GO" id="GO:0006465">
    <property type="term" value="P:signal peptide processing"/>
    <property type="evidence" value="ECO:0007669"/>
    <property type="project" value="InterPro"/>
</dbReference>
<dbReference type="PRINTS" id="PR00727">
    <property type="entry name" value="LEADERPTASE"/>
</dbReference>
<feature type="domain" description="Peptidase S26" evidence="4">
    <location>
        <begin position="102"/>
        <end position="138"/>
    </location>
</feature>
<dbReference type="AlphaFoldDB" id="A0A239PGI6"/>
<dbReference type="RefSeq" id="WP_089255168.1">
    <property type="nucleotide sequence ID" value="NZ_FZPH01000023.1"/>
</dbReference>
<evidence type="ECO:0000313" key="6">
    <source>
        <dbReference type="Proteomes" id="UP000198362"/>
    </source>
</evidence>
<dbReference type="InterPro" id="IPR019533">
    <property type="entry name" value="Peptidase_S26"/>
</dbReference>
<dbReference type="GO" id="GO:0004252">
    <property type="term" value="F:serine-type endopeptidase activity"/>
    <property type="evidence" value="ECO:0007669"/>
    <property type="project" value="InterPro"/>
</dbReference>
<evidence type="ECO:0000256" key="3">
    <source>
        <dbReference type="PIRSR" id="PIRSR600223-1"/>
    </source>
</evidence>
<dbReference type="PANTHER" id="PTHR43390:SF1">
    <property type="entry name" value="CHLOROPLAST PROCESSING PEPTIDASE"/>
    <property type="match status" value="1"/>
</dbReference>
<sequence>MVVATVVVASSLVAAWWAMRRWLLVVTVDGSSMWPTYREGDRLLVRRVGLDRVREGRVVVVALPPVPRIDTAPDWGRRVLMVKRVTAVPGDAVPPAVPVPDTRVPPGSFVVMGDNPNGSYDSRTVGFVPASALVGMVVRLMATGEG</sequence>
<evidence type="ECO:0000259" key="4">
    <source>
        <dbReference type="Pfam" id="PF10502"/>
    </source>
</evidence>
<accession>A0A239PGI6</accession>
<proteinExistence type="inferred from homology"/>
<keyword evidence="6" id="KW-1185">Reference proteome</keyword>
<evidence type="ECO:0000313" key="5">
    <source>
        <dbReference type="EMBL" id="SNT65479.1"/>
    </source>
</evidence>
<feature type="domain" description="Peptidase S26" evidence="4">
    <location>
        <begin position="8"/>
        <end position="93"/>
    </location>
</feature>
<name>A0A239PGI6_9ACTN</name>
<comment type="subcellular location">
    <subcellularLocation>
        <location evidence="1">Cell membrane</location>
        <topology evidence="1">Single-pass type II membrane protein</topology>
    </subcellularLocation>
</comment>
<gene>
    <name evidence="5" type="ORF">SAMN05421812_12332</name>
</gene>
<evidence type="ECO:0000256" key="1">
    <source>
        <dbReference type="ARBA" id="ARBA00004401"/>
    </source>
</evidence>
<dbReference type="PANTHER" id="PTHR43390">
    <property type="entry name" value="SIGNAL PEPTIDASE I"/>
    <property type="match status" value="1"/>
</dbReference>
<organism evidence="5 6">
    <name type="scientific">Asanoa hainanensis</name>
    <dbReference type="NCBI Taxonomy" id="560556"/>
    <lineage>
        <taxon>Bacteria</taxon>
        <taxon>Bacillati</taxon>
        <taxon>Actinomycetota</taxon>
        <taxon>Actinomycetes</taxon>
        <taxon>Micromonosporales</taxon>
        <taxon>Micromonosporaceae</taxon>
        <taxon>Asanoa</taxon>
    </lineage>
</organism>
<dbReference type="Proteomes" id="UP000198362">
    <property type="component" value="Unassembled WGS sequence"/>
</dbReference>
<dbReference type="InterPro" id="IPR000223">
    <property type="entry name" value="Pept_S26A_signal_pept_1"/>
</dbReference>
<dbReference type="SUPFAM" id="SSF51306">
    <property type="entry name" value="LexA/Signal peptidase"/>
    <property type="match status" value="1"/>
</dbReference>
<feature type="active site" evidence="3">
    <location>
        <position position="32"/>
    </location>
</feature>
<dbReference type="GO" id="GO:0005886">
    <property type="term" value="C:plasma membrane"/>
    <property type="evidence" value="ECO:0007669"/>
    <property type="project" value="UniProtKB-SubCell"/>
</dbReference>